<dbReference type="OrthoDB" id="5918423at2"/>
<reference evidence="1 2" key="2">
    <citation type="submission" date="2014-09" db="EMBL/GenBank/DDBJ databases">
        <authorList>
            <consortium name="NBRP consortium"/>
            <person name="Sawabe T."/>
            <person name="Meirelles P."/>
            <person name="Nakanishi M."/>
            <person name="Sayaka M."/>
            <person name="Hattori M."/>
            <person name="Ohkuma M."/>
        </authorList>
    </citation>
    <scope>NUCLEOTIDE SEQUENCE [LARGE SCALE GENOMIC DNA]</scope>
    <source>
        <strain evidence="2">JCM19235</strain>
    </source>
</reference>
<organism evidence="1 2">
    <name type="scientific">Vibrio maritimus</name>
    <dbReference type="NCBI Taxonomy" id="990268"/>
    <lineage>
        <taxon>Bacteria</taxon>
        <taxon>Pseudomonadati</taxon>
        <taxon>Pseudomonadota</taxon>
        <taxon>Gammaproteobacteria</taxon>
        <taxon>Vibrionales</taxon>
        <taxon>Vibrionaceae</taxon>
        <taxon>Vibrio</taxon>
    </lineage>
</organism>
<protein>
    <submittedName>
        <fullName evidence="1">Putative hemagglutinin/hemolysin-related protein</fullName>
    </submittedName>
</protein>
<comment type="caution">
    <text evidence="1">The sequence shown here is derived from an EMBL/GenBank/DDBJ whole genome shotgun (WGS) entry which is preliminary data.</text>
</comment>
<dbReference type="Proteomes" id="UP000029228">
    <property type="component" value="Unassembled WGS sequence"/>
</dbReference>
<gene>
    <name evidence="1" type="ORF">JCM19235_3740</name>
</gene>
<sequence length="463" mass="50182">MLTISGQATPAEYETALKQLQFDNDSEDPSSTDRIIEISVFDDQSVQSNVATSTITVVPVNDLPESEDFSFAISGKDPVSVVFDTGTGAIDGTDTGTGDDHISDIEDDLNGQQVKVAITELPLSGKLYHDGVEITQTNVDNGDTFDPTKITFEPSEDAQGFILGTKDIPTGDDPTNDLESTREEFYNWGGEVDGKNRELELANGDIIEISGSGKLTQYRGDVQANHVGHGLGIGGGQGINEGESLTIDFSQRPATTISMGLDGVGGYFSPNQVEAKETAVTIMLTLRDDDGNTFEYPLENFQKTATNNQELFHELSFDVATLPDIDGVTNVSDMVIVGVEFGTDGAGNWELRYLETGVDDSFKYKAVDSDGGESEESIVTINDQRDNQAPDAVDDPVGYHLVQGDMGMVTKVGTMSSSMPFIRVQMSQWCSMVEVSVLRLRMFLAVVRKLKFNLIERKGPLKS</sequence>
<keyword evidence="2" id="KW-1185">Reference proteome</keyword>
<name>A0A090S1P6_9VIBR</name>
<evidence type="ECO:0000313" key="2">
    <source>
        <dbReference type="Proteomes" id="UP000029228"/>
    </source>
</evidence>
<dbReference type="EMBL" id="BBMR01000006">
    <property type="protein sequence ID" value="GAL20738.1"/>
    <property type="molecule type" value="Genomic_DNA"/>
</dbReference>
<evidence type="ECO:0000313" key="1">
    <source>
        <dbReference type="EMBL" id="GAL20738.1"/>
    </source>
</evidence>
<dbReference type="STRING" id="990268.JCM19235_3740"/>
<proteinExistence type="predicted"/>
<dbReference type="AlphaFoldDB" id="A0A090S1P6"/>
<reference evidence="1 2" key="1">
    <citation type="submission" date="2014-09" db="EMBL/GenBank/DDBJ databases">
        <title>Vibrio maritimus JCM 19235. (C45) whole genome shotgun sequence.</title>
        <authorList>
            <person name="Sawabe T."/>
            <person name="Meirelles P."/>
            <person name="Nakanishi M."/>
            <person name="Sayaka M."/>
            <person name="Hattori M."/>
            <person name="Ohkuma M."/>
        </authorList>
    </citation>
    <scope>NUCLEOTIDE SEQUENCE [LARGE SCALE GENOMIC DNA]</scope>
    <source>
        <strain evidence="2">JCM19235</strain>
    </source>
</reference>
<accession>A0A090S1P6</accession>